<dbReference type="GO" id="GO:0003700">
    <property type="term" value="F:DNA-binding transcription factor activity"/>
    <property type="evidence" value="ECO:0007669"/>
    <property type="project" value="TreeGrafter"/>
</dbReference>
<evidence type="ECO:0000313" key="7">
    <source>
        <dbReference type="Proteomes" id="UP000320085"/>
    </source>
</evidence>
<dbReference type="EMBL" id="VFQF01000003">
    <property type="protein sequence ID" value="TQN44613.1"/>
    <property type="molecule type" value="Genomic_DNA"/>
</dbReference>
<keyword evidence="1" id="KW-0805">Transcription regulation</keyword>
<evidence type="ECO:0000256" key="4">
    <source>
        <dbReference type="PROSITE-ProRule" id="PRU00335"/>
    </source>
</evidence>
<accession>A0A543PKM7</accession>
<name>A0A543PKM7_9MICO</name>
<feature type="domain" description="HTH tetR-type" evidence="5">
    <location>
        <begin position="16"/>
        <end position="75"/>
    </location>
</feature>
<proteinExistence type="predicted"/>
<evidence type="ECO:0000256" key="2">
    <source>
        <dbReference type="ARBA" id="ARBA00023125"/>
    </source>
</evidence>
<evidence type="ECO:0000259" key="5">
    <source>
        <dbReference type="PROSITE" id="PS50977"/>
    </source>
</evidence>
<dbReference type="Proteomes" id="UP000320085">
    <property type="component" value="Unassembled WGS sequence"/>
</dbReference>
<dbReference type="Pfam" id="PF00440">
    <property type="entry name" value="TetR_N"/>
    <property type="match status" value="1"/>
</dbReference>
<dbReference type="InterPro" id="IPR001647">
    <property type="entry name" value="HTH_TetR"/>
</dbReference>
<dbReference type="AlphaFoldDB" id="A0A543PKM7"/>
<evidence type="ECO:0000313" key="6">
    <source>
        <dbReference type="EMBL" id="TQN44613.1"/>
    </source>
</evidence>
<dbReference type="SUPFAM" id="SSF46689">
    <property type="entry name" value="Homeodomain-like"/>
    <property type="match status" value="1"/>
</dbReference>
<gene>
    <name evidence="6" type="ORF">FHX52_3829</name>
</gene>
<dbReference type="InterPro" id="IPR050109">
    <property type="entry name" value="HTH-type_TetR-like_transc_reg"/>
</dbReference>
<dbReference type="RefSeq" id="WP_141823943.1">
    <property type="nucleotide sequence ID" value="NZ_BAAAQC010000019.1"/>
</dbReference>
<dbReference type="PANTHER" id="PTHR30055">
    <property type="entry name" value="HTH-TYPE TRANSCRIPTIONAL REGULATOR RUTR"/>
    <property type="match status" value="1"/>
</dbReference>
<dbReference type="Gene3D" id="1.10.357.10">
    <property type="entry name" value="Tetracycline Repressor, domain 2"/>
    <property type="match status" value="1"/>
</dbReference>
<dbReference type="PRINTS" id="PR00455">
    <property type="entry name" value="HTHTETR"/>
</dbReference>
<feature type="DNA-binding region" description="H-T-H motif" evidence="4">
    <location>
        <begin position="38"/>
        <end position="57"/>
    </location>
</feature>
<reference evidence="6 7" key="1">
    <citation type="submission" date="2019-06" db="EMBL/GenBank/DDBJ databases">
        <title>Sequencing the genomes of 1000 actinobacteria strains.</title>
        <authorList>
            <person name="Klenk H.-P."/>
        </authorList>
    </citation>
    <scope>NUCLEOTIDE SEQUENCE [LARGE SCALE GENOMIC DNA]</scope>
    <source>
        <strain evidence="6 7">DSM 21776</strain>
    </source>
</reference>
<evidence type="ECO:0000256" key="1">
    <source>
        <dbReference type="ARBA" id="ARBA00023015"/>
    </source>
</evidence>
<dbReference type="PANTHER" id="PTHR30055:SF234">
    <property type="entry name" value="HTH-TYPE TRANSCRIPTIONAL REGULATOR BETI"/>
    <property type="match status" value="1"/>
</dbReference>
<keyword evidence="2 4" id="KW-0238">DNA-binding</keyword>
<dbReference type="OrthoDB" id="3192968at2"/>
<dbReference type="InterPro" id="IPR009057">
    <property type="entry name" value="Homeodomain-like_sf"/>
</dbReference>
<sequence length="192" mass="20624">MAPPTQQRNRGPAAASSNRAALVAAGRRLFAEEGYRVPLNAIAREAGVGQGVLYRHFPSRTDLALAVFSDNIDEIAQLAAEQTGPDAFLVLWDRIVGHLLESAAFVEALLDEDQRPEWAGAARLEALLGDALSRSQEAGLVDDKLTAGDVILLQRMLYGALVTAASREDARSSVVRVLELVDPRLAAVVSQR</sequence>
<evidence type="ECO:0000256" key="3">
    <source>
        <dbReference type="ARBA" id="ARBA00023163"/>
    </source>
</evidence>
<protein>
    <submittedName>
        <fullName evidence="6">TetR family transcriptional regulator</fullName>
    </submittedName>
</protein>
<dbReference type="PROSITE" id="PS50977">
    <property type="entry name" value="HTH_TETR_2"/>
    <property type="match status" value="1"/>
</dbReference>
<comment type="caution">
    <text evidence="6">The sequence shown here is derived from an EMBL/GenBank/DDBJ whole genome shotgun (WGS) entry which is preliminary data.</text>
</comment>
<dbReference type="GO" id="GO:0000976">
    <property type="term" value="F:transcription cis-regulatory region binding"/>
    <property type="evidence" value="ECO:0007669"/>
    <property type="project" value="TreeGrafter"/>
</dbReference>
<keyword evidence="3" id="KW-0804">Transcription</keyword>
<organism evidence="6 7">
    <name type="scientific">Humibacillus xanthopallidus</name>
    <dbReference type="NCBI Taxonomy" id="412689"/>
    <lineage>
        <taxon>Bacteria</taxon>
        <taxon>Bacillati</taxon>
        <taxon>Actinomycetota</taxon>
        <taxon>Actinomycetes</taxon>
        <taxon>Micrococcales</taxon>
        <taxon>Intrasporangiaceae</taxon>
        <taxon>Humibacillus</taxon>
    </lineage>
</organism>